<gene>
    <name evidence="2" type="ORF">FHP25_27040</name>
</gene>
<keyword evidence="1" id="KW-0472">Membrane</keyword>
<evidence type="ECO:0000256" key="1">
    <source>
        <dbReference type="SAM" id="Phobius"/>
    </source>
</evidence>
<keyword evidence="1" id="KW-0812">Transmembrane</keyword>
<protein>
    <recommendedName>
        <fullName evidence="4">SxtJ</fullName>
    </recommendedName>
</protein>
<keyword evidence="1" id="KW-1133">Transmembrane helix</keyword>
<evidence type="ECO:0000313" key="2">
    <source>
        <dbReference type="EMBL" id="TXL72084.1"/>
    </source>
</evidence>
<dbReference type="Proteomes" id="UP000321638">
    <property type="component" value="Unassembled WGS sequence"/>
</dbReference>
<dbReference type="AlphaFoldDB" id="A0A5C8PFK9"/>
<dbReference type="EMBL" id="VDUZ01000036">
    <property type="protein sequence ID" value="TXL72084.1"/>
    <property type="molecule type" value="Genomic_DNA"/>
</dbReference>
<evidence type="ECO:0008006" key="4">
    <source>
        <dbReference type="Google" id="ProtNLM"/>
    </source>
</evidence>
<comment type="caution">
    <text evidence="2">The sequence shown here is derived from an EMBL/GenBank/DDBJ whole genome shotgun (WGS) entry which is preliminary data.</text>
</comment>
<feature type="transmembrane region" description="Helical" evidence="1">
    <location>
        <begin position="24"/>
        <end position="42"/>
    </location>
</feature>
<feature type="transmembrane region" description="Helical" evidence="1">
    <location>
        <begin position="47"/>
        <end position="66"/>
    </location>
</feature>
<reference evidence="2 3" key="1">
    <citation type="submission" date="2019-06" db="EMBL/GenBank/DDBJ databases">
        <title>New taxonomy in bacterial strain CC-CFT640, isolated from vineyard.</title>
        <authorList>
            <person name="Lin S.-Y."/>
            <person name="Tsai C.-F."/>
            <person name="Young C.-C."/>
        </authorList>
    </citation>
    <scope>NUCLEOTIDE SEQUENCE [LARGE SCALE GENOMIC DNA]</scope>
    <source>
        <strain evidence="2 3">CC-CFT640</strain>
    </source>
</reference>
<sequence length="144" mass="16424">MAKALETHENFTREEHLPGGSDRSFGLVFAAVFIIVAVWSWWHHGTWWPYAIGLAALFGVVAMAAPRALGPLNWVWKHLGLLMSKVMNPIILAIMFYGVMLPIGLLMRWRGKDLLRLKLDRAAPSYWIERQPPGPSPETMRNQY</sequence>
<proteinExistence type="predicted"/>
<accession>A0A5C8PFK9</accession>
<organism evidence="2 3">
    <name type="scientific">Vineibacter terrae</name>
    <dbReference type="NCBI Taxonomy" id="2586908"/>
    <lineage>
        <taxon>Bacteria</taxon>
        <taxon>Pseudomonadati</taxon>
        <taxon>Pseudomonadota</taxon>
        <taxon>Alphaproteobacteria</taxon>
        <taxon>Hyphomicrobiales</taxon>
        <taxon>Vineibacter</taxon>
    </lineage>
</organism>
<dbReference type="RefSeq" id="WP_178133808.1">
    <property type="nucleotide sequence ID" value="NZ_VDUZ01000036.1"/>
</dbReference>
<feature type="transmembrane region" description="Helical" evidence="1">
    <location>
        <begin position="86"/>
        <end position="107"/>
    </location>
</feature>
<evidence type="ECO:0000313" key="3">
    <source>
        <dbReference type="Proteomes" id="UP000321638"/>
    </source>
</evidence>
<name>A0A5C8PFK9_9HYPH</name>
<keyword evidence="3" id="KW-1185">Reference proteome</keyword>